<dbReference type="Pfam" id="PF26215">
    <property type="entry name" value="HTH_animal"/>
    <property type="match status" value="1"/>
</dbReference>
<dbReference type="PROSITE" id="PS50878">
    <property type="entry name" value="RT_POL"/>
    <property type="match status" value="1"/>
</dbReference>
<dbReference type="OrthoDB" id="10015446at2759"/>
<accession>A0A815TUH1</accession>
<dbReference type="Proteomes" id="UP000663852">
    <property type="component" value="Unassembled WGS sequence"/>
</dbReference>
<evidence type="ECO:0000313" key="3">
    <source>
        <dbReference type="Proteomes" id="UP000663852"/>
    </source>
</evidence>
<reference evidence="2" key="1">
    <citation type="submission" date="2021-02" db="EMBL/GenBank/DDBJ databases">
        <authorList>
            <person name="Nowell W R."/>
        </authorList>
    </citation>
    <scope>NUCLEOTIDE SEQUENCE</scope>
</reference>
<feature type="domain" description="Reverse transcriptase" evidence="1">
    <location>
        <begin position="1"/>
        <end position="267"/>
    </location>
</feature>
<dbReference type="PANTHER" id="PTHR21301:SF10">
    <property type="entry name" value="REVERSE TRANSCRIPTASE DOMAIN-CONTAINING PROTEIN"/>
    <property type="match status" value="1"/>
</dbReference>
<name>A0A815TUH1_ADIRI</name>
<evidence type="ECO:0000313" key="2">
    <source>
        <dbReference type="EMBL" id="CAF1506873.1"/>
    </source>
</evidence>
<dbReference type="EMBL" id="CAJNOJ010000668">
    <property type="protein sequence ID" value="CAF1506873.1"/>
    <property type="molecule type" value="Genomic_DNA"/>
</dbReference>
<dbReference type="InterPro" id="IPR058912">
    <property type="entry name" value="HTH_animal"/>
</dbReference>
<sequence>MRKLAPTGIAAAEIGGMTIHSFLGEQRNSGKPRTIKPGPSVFLLFRNQLFYIALLSGADEMFSSFLSHPCPVTPPPANLAAQHSSKIMFYESREYRDSGRLSSTTLFISGDVANLYTMIPRDGAILALQKFLNKYTQNHRITGMTIDTITKLARLVLDTNCFVFEDKYYLQIRGEAMGSPFTMTLANIYMFEWEQSLIEYQKAHNEIYDRYIDDFFMKTNSLSDLKVQLNIIETKDANTRITTTTSSKIEFLDVLVENNHGQLRTSVFHKPTAEPYIIPVLSDHPRHVHRNTIKGQLIRAARLCSHLEDFNKERLNIEFTLLLNGYPSRFISYHFKKFFQQNNISLLMEEPDQTIYQSFHRHLINKPTRREHQMQQRPSNINQCQYTNKKAIRVHYTFETSPILKFSDELRSLRKQHYQDNHPLMKHVALHIGTTSNRNLNQLLVKKKPPQAKLIQVSRNTATTAQD</sequence>
<dbReference type="InterPro" id="IPR000477">
    <property type="entry name" value="RT_dom"/>
</dbReference>
<proteinExistence type="predicted"/>
<protein>
    <recommendedName>
        <fullName evidence="1">Reverse transcriptase domain-containing protein</fullName>
    </recommendedName>
</protein>
<organism evidence="2 3">
    <name type="scientific">Adineta ricciae</name>
    <name type="common">Rotifer</name>
    <dbReference type="NCBI Taxonomy" id="249248"/>
    <lineage>
        <taxon>Eukaryota</taxon>
        <taxon>Metazoa</taxon>
        <taxon>Spiralia</taxon>
        <taxon>Gnathifera</taxon>
        <taxon>Rotifera</taxon>
        <taxon>Eurotatoria</taxon>
        <taxon>Bdelloidea</taxon>
        <taxon>Adinetida</taxon>
        <taxon>Adinetidae</taxon>
        <taxon>Adineta</taxon>
    </lineage>
</organism>
<dbReference type="AlphaFoldDB" id="A0A815TUH1"/>
<comment type="caution">
    <text evidence="2">The sequence shown here is derived from an EMBL/GenBank/DDBJ whole genome shotgun (WGS) entry which is preliminary data.</text>
</comment>
<gene>
    <name evidence="2" type="ORF">EDS130_LOCUS42988</name>
</gene>
<evidence type="ECO:0000259" key="1">
    <source>
        <dbReference type="PROSITE" id="PS50878"/>
    </source>
</evidence>
<dbReference type="PANTHER" id="PTHR21301">
    <property type="entry name" value="REVERSE TRANSCRIPTASE"/>
    <property type="match status" value="1"/>
</dbReference>